<protein>
    <recommendedName>
        <fullName evidence="2">GED domain-containing protein</fullName>
    </recommendedName>
</protein>
<evidence type="ECO:0000259" key="2">
    <source>
        <dbReference type="PROSITE" id="PS51388"/>
    </source>
</evidence>
<feature type="compositionally biased region" description="Basic and acidic residues" evidence="1">
    <location>
        <begin position="138"/>
        <end position="153"/>
    </location>
</feature>
<dbReference type="AlphaFoldDB" id="A0AAJ0GHK9"/>
<feature type="domain" description="GED" evidence="2">
    <location>
        <begin position="21"/>
        <end position="112"/>
    </location>
</feature>
<dbReference type="EMBL" id="JAWDJX010000002">
    <property type="protein sequence ID" value="KAK3057752.1"/>
    <property type="molecule type" value="Genomic_DNA"/>
</dbReference>
<feature type="region of interest" description="Disordered" evidence="1">
    <location>
        <begin position="111"/>
        <end position="161"/>
    </location>
</feature>
<dbReference type="InterPro" id="IPR020850">
    <property type="entry name" value="GED_dom"/>
</dbReference>
<name>A0AAJ0GHK9_9PEZI</name>
<accession>A0AAJ0GHK9</accession>
<dbReference type="GO" id="GO:0005525">
    <property type="term" value="F:GTP binding"/>
    <property type="evidence" value="ECO:0007669"/>
    <property type="project" value="InterPro"/>
</dbReference>
<evidence type="ECO:0000256" key="1">
    <source>
        <dbReference type="SAM" id="MobiDB-lite"/>
    </source>
</evidence>
<dbReference type="PROSITE" id="PS51388">
    <property type="entry name" value="GED"/>
    <property type="match status" value="1"/>
</dbReference>
<dbReference type="Pfam" id="PF02212">
    <property type="entry name" value="GED"/>
    <property type="match status" value="1"/>
</dbReference>
<feature type="region of interest" description="Disordered" evidence="1">
    <location>
        <begin position="186"/>
        <end position="211"/>
    </location>
</feature>
<dbReference type="InterPro" id="IPR003130">
    <property type="entry name" value="GED"/>
</dbReference>
<feature type="compositionally biased region" description="Polar residues" evidence="1">
    <location>
        <begin position="121"/>
        <end position="136"/>
    </location>
</feature>
<evidence type="ECO:0000313" key="4">
    <source>
        <dbReference type="Proteomes" id="UP001271007"/>
    </source>
</evidence>
<proteinExistence type="predicted"/>
<comment type="caution">
    <text evidence="3">The sequence shown here is derived from an EMBL/GenBank/DDBJ whole genome shotgun (WGS) entry which is preliminary data.</text>
</comment>
<dbReference type="Proteomes" id="UP001271007">
    <property type="component" value="Unassembled WGS sequence"/>
</dbReference>
<organism evidence="3 4">
    <name type="scientific">Extremus antarcticus</name>
    <dbReference type="NCBI Taxonomy" id="702011"/>
    <lineage>
        <taxon>Eukaryota</taxon>
        <taxon>Fungi</taxon>
        <taxon>Dikarya</taxon>
        <taxon>Ascomycota</taxon>
        <taxon>Pezizomycotina</taxon>
        <taxon>Dothideomycetes</taxon>
        <taxon>Dothideomycetidae</taxon>
        <taxon>Mycosphaerellales</taxon>
        <taxon>Extremaceae</taxon>
        <taxon>Extremus</taxon>
    </lineage>
</organism>
<sequence>MEKLLEALNPTSEGSMDKFACSEATYCMEAYYKVAMKMLVDNIAVLGIESCLLEGLKDAFTAQTVMRLEDDLVQKIAAENQDSVTERTRTQEKLRILEDGLHTLNRYRRSKHQGIEWPSGPSETGTTRQLTNTTDSDMNERDNLDGCERHDTNDLGSPTLVSEDVNNAIHDALQEVEPFVRTAGTQERTLDGPNGWSGFQSSHNIPTKPKKKSVIAAMFDNNAVGEQE</sequence>
<reference evidence="3" key="1">
    <citation type="submission" date="2023-04" db="EMBL/GenBank/DDBJ databases">
        <title>Black Yeasts Isolated from many extreme environments.</title>
        <authorList>
            <person name="Coleine C."/>
            <person name="Stajich J.E."/>
            <person name="Selbmann L."/>
        </authorList>
    </citation>
    <scope>NUCLEOTIDE SEQUENCE</scope>
    <source>
        <strain evidence="3">CCFEE 5312</strain>
    </source>
</reference>
<dbReference type="GO" id="GO:0003924">
    <property type="term" value="F:GTPase activity"/>
    <property type="evidence" value="ECO:0007669"/>
    <property type="project" value="InterPro"/>
</dbReference>
<evidence type="ECO:0000313" key="3">
    <source>
        <dbReference type="EMBL" id="KAK3057752.1"/>
    </source>
</evidence>
<gene>
    <name evidence="3" type="ORF">LTR09_000825</name>
</gene>
<keyword evidence="4" id="KW-1185">Reference proteome</keyword>